<gene>
    <name evidence="7" type="ORF">EWB00_002772</name>
</gene>
<keyword evidence="4 5" id="KW-0472">Membrane</keyword>
<comment type="caution">
    <text evidence="7">The sequence shown here is derived from an EMBL/GenBank/DDBJ whole genome shotgun (WGS) entry which is preliminary data.</text>
</comment>
<name>A0A4Z2DB51_SCHJA</name>
<dbReference type="STRING" id="6182.A0A4Z2DB51"/>
<dbReference type="InterPro" id="IPR005829">
    <property type="entry name" value="Sugar_transporter_CS"/>
</dbReference>
<feature type="transmembrane region" description="Helical" evidence="5">
    <location>
        <begin position="343"/>
        <end position="365"/>
    </location>
</feature>
<dbReference type="InterPro" id="IPR036259">
    <property type="entry name" value="MFS_trans_sf"/>
</dbReference>
<proteinExistence type="predicted"/>
<dbReference type="PRINTS" id="PR00171">
    <property type="entry name" value="SUGRTRNSPORT"/>
</dbReference>
<dbReference type="PANTHER" id="PTHR48021:SF1">
    <property type="entry name" value="GH07001P-RELATED"/>
    <property type="match status" value="1"/>
</dbReference>
<evidence type="ECO:0000256" key="3">
    <source>
        <dbReference type="ARBA" id="ARBA00022989"/>
    </source>
</evidence>
<keyword evidence="3 5" id="KW-1133">Transmembrane helix</keyword>
<feature type="transmembrane region" description="Helical" evidence="5">
    <location>
        <begin position="105"/>
        <end position="126"/>
    </location>
</feature>
<evidence type="ECO:0000256" key="5">
    <source>
        <dbReference type="SAM" id="Phobius"/>
    </source>
</evidence>
<reference evidence="7 8" key="1">
    <citation type="submission" date="2019-03" db="EMBL/GenBank/DDBJ databases">
        <title>An improved genome assembly of the fluke Schistosoma japonicum.</title>
        <authorList>
            <person name="Hu W."/>
            <person name="Luo F."/>
            <person name="Yin M."/>
            <person name="Mo X."/>
            <person name="Sun C."/>
            <person name="Wu Q."/>
            <person name="Zhu B."/>
            <person name="Xiang M."/>
            <person name="Wang J."/>
            <person name="Wang Y."/>
            <person name="Zhang T."/>
            <person name="Xu B."/>
            <person name="Zheng H."/>
            <person name="Feng Z."/>
        </authorList>
    </citation>
    <scope>NUCLEOTIDE SEQUENCE [LARGE SCALE GENOMIC DNA]</scope>
    <source>
        <strain evidence="7">HuSjv2</strain>
        <tissue evidence="7">Worms</tissue>
    </source>
</reference>
<dbReference type="PROSITE" id="PS50850">
    <property type="entry name" value="MFS"/>
    <property type="match status" value="1"/>
</dbReference>
<dbReference type="Pfam" id="PF00083">
    <property type="entry name" value="Sugar_tr"/>
    <property type="match status" value="2"/>
</dbReference>
<dbReference type="Gene3D" id="1.20.1250.20">
    <property type="entry name" value="MFS general substrate transporter like domains"/>
    <property type="match status" value="2"/>
</dbReference>
<evidence type="ECO:0000256" key="1">
    <source>
        <dbReference type="ARBA" id="ARBA00004141"/>
    </source>
</evidence>
<dbReference type="InterPro" id="IPR050549">
    <property type="entry name" value="MFS_Trehalose_Transporter"/>
</dbReference>
<accession>A0A4Z2DB51</accession>
<feature type="transmembrane region" description="Helical" evidence="5">
    <location>
        <begin position="39"/>
        <end position="61"/>
    </location>
</feature>
<feature type="transmembrane region" description="Helical" evidence="5">
    <location>
        <begin position="73"/>
        <end position="93"/>
    </location>
</feature>
<dbReference type="OrthoDB" id="6612291at2759"/>
<dbReference type="GO" id="GO:0022857">
    <property type="term" value="F:transmembrane transporter activity"/>
    <property type="evidence" value="ECO:0007669"/>
    <property type="project" value="InterPro"/>
</dbReference>
<keyword evidence="8" id="KW-1185">Reference proteome</keyword>
<keyword evidence="7" id="KW-0813">Transport</keyword>
<dbReference type="AlphaFoldDB" id="A0A4Z2DB51"/>
<evidence type="ECO:0000259" key="6">
    <source>
        <dbReference type="PROSITE" id="PS50850"/>
    </source>
</evidence>
<feature type="transmembrane region" description="Helical" evidence="5">
    <location>
        <begin position="251"/>
        <end position="268"/>
    </location>
</feature>
<feature type="transmembrane region" description="Helical" evidence="5">
    <location>
        <begin position="138"/>
        <end position="158"/>
    </location>
</feature>
<dbReference type="EMBL" id="SKCS01000186">
    <property type="protein sequence ID" value="TNN13704.1"/>
    <property type="molecule type" value="Genomic_DNA"/>
</dbReference>
<dbReference type="PROSITE" id="PS00217">
    <property type="entry name" value="SUGAR_TRANSPORT_2"/>
    <property type="match status" value="1"/>
</dbReference>
<feature type="domain" description="Major facilitator superfamily (MFS) profile" evidence="6">
    <location>
        <begin position="1"/>
        <end position="465"/>
    </location>
</feature>
<keyword evidence="2 5" id="KW-0812">Transmembrane</keyword>
<dbReference type="InterPro" id="IPR003663">
    <property type="entry name" value="Sugar/inositol_transpt"/>
</dbReference>
<dbReference type="Proteomes" id="UP000311919">
    <property type="component" value="Unassembled WGS sequence"/>
</dbReference>
<dbReference type="InterPro" id="IPR020846">
    <property type="entry name" value="MFS_dom"/>
</dbReference>
<feature type="transmembrane region" description="Helical" evidence="5">
    <location>
        <begin position="164"/>
        <end position="182"/>
    </location>
</feature>
<evidence type="ECO:0000256" key="4">
    <source>
        <dbReference type="ARBA" id="ARBA00023136"/>
    </source>
</evidence>
<comment type="subcellular location">
    <subcellularLocation>
        <location evidence="1">Membrane</location>
        <topology evidence="1">Multi-pass membrane protein</topology>
    </subcellularLocation>
</comment>
<keyword evidence="7" id="KW-0762">Sugar transport</keyword>
<evidence type="ECO:0000313" key="8">
    <source>
        <dbReference type="Proteomes" id="UP000311919"/>
    </source>
</evidence>
<dbReference type="InterPro" id="IPR005828">
    <property type="entry name" value="MFS_sugar_transport-like"/>
</dbReference>
<organism evidence="7 8">
    <name type="scientific">Schistosoma japonicum</name>
    <name type="common">Blood fluke</name>
    <dbReference type="NCBI Taxonomy" id="6182"/>
    <lineage>
        <taxon>Eukaryota</taxon>
        <taxon>Metazoa</taxon>
        <taxon>Spiralia</taxon>
        <taxon>Lophotrochozoa</taxon>
        <taxon>Platyhelminthes</taxon>
        <taxon>Trematoda</taxon>
        <taxon>Digenea</taxon>
        <taxon>Strigeidida</taxon>
        <taxon>Schistosomatoidea</taxon>
        <taxon>Schistosomatidae</taxon>
        <taxon>Schistosoma</taxon>
    </lineage>
</organism>
<evidence type="ECO:0000256" key="2">
    <source>
        <dbReference type="ARBA" id="ARBA00022692"/>
    </source>
</evidence>
<dbReference type="PANTHER" id="PTHR48021">
    <property type="match status" value="1"/>
</dbReference>
<protein>
    <submittedName>
        <fullName evidence="7">High-affinity glucose transporter SNF3</fullName>
    </submittedName>
</protein>
<dbReference type="SUPFAM" id="SSF103473">
    <property type="entry name" value="MFS general substrate transporter"/>
    <property type="match status" value="2"/>
</dbReference>
<sequence>MITSRPHSALFVSILSATTSGLAFGFTSATTLQIYFDTIWIAVSTGFLNIGGLIGCLLSTLFIRHYGHRRTLLFSYSLSFMGWTVLFLSLSAISKLVSQDILFMLGRLLTGLGCGLTLTTNIILIYKVIPSSWKVMTGSLLQVGVTCGIVVDYALAIYLNYGSISLIFALISMSVAFLTYILPESNRCATNDNLQLAGNELLSRQIEVDLMHNKNVSKYLSDHSTSSFSSSTVSPSSTYVLNNQASRRHTVYILMTFQQLTGMNVIVYFGESVCLVGGSVSYRCAFITGLFLFIFSIISIFIIRIFSWRKLLVIGAIILALSHLLFSFPLLKMDTRVSLLHQIFFTVCAFSFTCSWGPLPFLISIELFPQINRNYTIKTCLTVRRLLTGLGCGLTLTTNIILIYEIIPSSWKVMTGSLLQVGVTCGIVVDYALAIYLNWDIISLIFALISMSVAFLTYILPESNRCVTNDNLQLAGNELLSRQIEVDLMHNKNVSKYLSDHSTSSFSSSTVSPSSTYVLNNQASRRHTVYILMTFQQLTGMNVIVYFGESVCLVGGS</sequence>
<dbReference type="GO" id="GO:0016020">
    <property type="term" value="C:membrane"/>
    <property type="evidence" value="ECO:0007669"/>
    <property type="project" value="UniProtKB-SubCell"/>
</dbReference>
<feature type="transmembrane region" description="Helical" evidence="5">
    <location>
        <begin position="311"/>
        <end position="331"/>
    </location>
</feature>
<feature type="transmembrane region" description="Helical" evidence="5">
    <location>
        <begin position="441"/>
        <end position="460"/>
    </location>
</feature>
<evidence type="ECO:0000313" key="7">
    <source>
        <dbReference type="EMBL" id="TNN13704.1"/>
    </source>
</evidence>
<feature type="transmembrane region" description="Helical" evidence="5">
    <location>
        <begin position="280"/>
        <end position="304"/>
    </location>
</feature>
<feature type="transmembrane region" description="Helical" evidence="5">
    <location>
        <begin position="386"/>
        <end position="407"/>
    </location>
</feature>
<feature type="non-terminal residue" evidence="7">
    <location>
        <position position="557"/>
    </location>
</feature>